<proteinExistence type="inferred from homology"/>
<evidence type="ECO:0000256" key="1">
    <source>
        <dbReference type="ARBA" id="ARBA00022603"/>
    </source>
</evidence>
<feature type="binding site" evidence="5">
    <location>
        <position position="140"/>
    </location>
    <ligand>
        <name>S-adenosyl-L-methionine</name>
        <dbReference type="ChEBI" id="CHEBI:59789"/>
    </ligand>
</feature>
<dbReference type="CDD" id="cd02440">
    <property type="entry name" value="AdoMet_MTases"/>
    <property type="match status" value="1"/>
</dbReference>
<dbReference type="PANTHER" id="PTHR18895">
    <property type="entry name" value="HEMK METHYLTRANSFERASE"/>
    <property type="match status" value="1"/>
</dbReference>
<sequence>MTIIASLLRSAELPDSPTARLDVELLLAAALGKPRSFLHTWPERIVSSEAALTFASYLQRRRTGEPVAYILGQQGFWKLDLEVAPHTLIPRPETEMLVEATLELVPGFAPTKVLDLGTGTGAIALALASERPLWQVTAVDRVIEAVALAERNRQRLHLDNAKVLNSHWFSAIEGQTFDVIISNPPYIASEDPHLVVGDVRFEPSSALVAGAEGLDDLRLIVDQAPAHLNAGGWLLLEHGFDQGVAVRELLSSKGFEKIQTRRDLGEHERITFGRMPC</sequence>
<dbReference type="PROSITE" id="PS00092">
    <property type="entry name" value="N6_MTASE"/>
    <property type="match status" value="1"/>
</dbReference>
<feature type="binding site" evidence="5">
    <location>
        <position position="168"/>
    </location>
    <ligand>
        <name>S-adenosyl-L-methionine</name>
        <dbReference type="ChEBI" id="CHEBI:59789"/>
    </ligand>
</feature>
<dbReference type="Pfam" id="PF17827">
    <property type="entry name" value="PrmC_N"/>
    <property type="match status" value="1"/>
</dbReference>
<feature type="binding site" evidence="5">
    <location>
        <begin position="117"/>
        <end position="121"/>
    </location>
    <ligand>
        <name>S-adenosyl-L-methionine</name>
        <dbReference type="ChEBI" id="CHEBI:59789"/>
    </ligand>
</feature>
<dbReference type="GO" id="GO:0032259">
    <property type="term" value="P:methylation"/>
    <property type="evidence" value="ECO:0007669"/>
    <property type="project" value="UniProtKB-KW"/>
</dbReference>
<protein>
    <recommendedName>
        <fullName evidence="5">Release factor glutamine methyltransferase</fullName>
        <shortName evidence="5">RF MTase</shortName>
        <ecNumber evidence="5">2.1.1.297</ecNumber>
    </recommendedName>
    <alternativeName>
        <fullName evidence="5">N5-glutamine methyltransferase PrmC</fullName>
    </alternativeName>
    <alternativeName>
        <fullName evidence="5">Protein-(glutamine-N5) MTase PrmC</fullName>
    </alternativeName>
    <alternativeName>
        <fullName evidence="5">Protein-glutamine N-methyltransferase PrmC</fullName>
    </alternativeName>
</protein>
<dbReference type="HAMAP" id="MF_02126">
    <property type="entry name" value="RF_methyltr_PrmC"/>
    <property type="match status" value="1"/>
</dbReference>
<feature type="domain" description="Methyltransferase small" evidence="6">
    <location>
        <begin position="109"/>
        <end position="193"/>
    </location>
</feature>
<dbReference type="Gene3D" id="1.10.8.10">
    <property type="entry name" value="DNA helicase RuvA subunit, C-terminal domain"/>
    <property type="match status" value="1"/>
</dbReference>
<dbReference type="Proteomes" id="UP000028643">
    <property type="component" value="Unassembled WGS sequence"/>
</dbReference>
<evidence type="ECO:0000259" key="6">
    <source>
        <dbReference type="Pfam" id="PF05175"/>
    </source>
</evidence>
<evidence type="ECO:0000256" key="2">
    <source>
        <dbReference type="ARBA" id="ARBA00022679"/>
    </source>
</evidence>
<dbReference type="EMBL" id="JPQT01000105">
    <property type="protein sequence ID" value="KFE51196.1"/>
    <property type="molecule type" value="Genomic_DNA"/>
</dbReference>
<evidence type="ECO:0000259" key="7">
    <source>
        <dbReference type="Pfam" id="PF17827"/>
    </source>
</evidence>
<dbReference type="InterPro" id="IPR002052">
    <property type="entry name" value="DNA_methylase_N6_adenine_CS"/>
</dbReference>
<evidence type="ECO:0000313" key="9">
    <source>
        <dbReference type="Proteomes" id="UP000028643"/>
    </source>
</evidence>
<dbReference type="PANTHER" id="PTHR18895:SF74">
    <property type="entry name" value="MTRF1L RELEASE FACTOR GLUTAMINE METHYLTRANSFERASE"/>
    <property type="match status" value="1"/>
</dbReference>
<organism evidence="8 9">
    <name type="scientific">Pseudomonas syringae</name>
    <dbReference type="NCBI Taxonomy" id="317"/>
    <lineage>
        <taxon>Bacteria</taxon>
        <taxon>Pseudomonadati</taxon>
        <taxon>Pseudomonadota</taxon>
        <taxon>Gammaproteobacteria</taxon>
        <taxon>Pseudomonadales</taxon>
        <taxon>Pseudomonadaceae</taxon>
        <taxon>Pseudomonas</taxon>
    </lineage>
</organism>
<feature type="binding site" evidence="5">
    <location>
        <begin position="183"/>
        <end position="186"/>
    </location>
    <ligand>
        <name>substrate</name>
    </ligand>
</feature>
<dbReference type="InterPro" id="IPR007848">
    <property type="entry name" value="Small_mtfrase_dom"/>
</dbReference>
<dbReference type="InterPro" id="IPR019874">
    <property type="entry name" value="RF_methyltr_PrmC"/>
</dbReference>
<evidence type="ECO:0000256" key="4">
    <source>
        <dbReference type="ARBA" id="ARBA00048391"/>
    </source>
</evidence>
<dbReference type="Gene3D" id="3.40.50.150">
    <property type="entry name" value="Vaccinia Virus protein VP39"/>
    <property type="match status" value="1"/>
</dbReference>
<keyword evidence="3 5" id="KW-0949">S-adenosyl-L-methionine</keyword>
<comment type="caution">
    <text evidence="8">The sequence shown here is derived from an EMBL/GenBank/DDBJ whole genome shotgun (WGS) entry which is preliminary data.</text>
</comment>
<dbReference type="NCBIfam" id="TIGR00536">
    <property type="entry name" value="hemK_fam"/>
    <property type="match status" value="1"/>
</dbReference>
<keyword evidence="2 5" id="KW-0808">Transferase</keyword>
<name>A0A085V6Y3_PSESX</name>
<dbReference type="AlphaFoldDB" id="A0A085V6Y3"/>
<dbReference type="FunFam" id="3.40.50.150:FF:000053">
    <property type="entry name" value="Release factor glutamine methyltransferase"/>
    <property type="match status" value="1"/>
</dbReference>
<dbReference type="Pfam" id="PF05175">
    <property type="entry name" value="MTS"/>
    <property type="match status" value="1"/>
</dbReference>
<dbReference type="GO" id="GO:0003676">
    <property type="term" value="F:nucleic acid binding"/>
    <property type="evidence" value="ECO:0007669"/>
    <property type="project" value="InterPro"/>
</dbReference>
<dbReference type="InterPro" id="IPR029063">
    <property type="entry name" value="SAM-dependent_MTases_sf"/>
</dbReference>
<accession>A0A085V6Y3</accession>
<dbReference type="InterPro" id="IPR040758">
    <property type="entry name" value="PrmC_N"/>
</dbReference>
<gene>
    <name evidence="5" type="primary">prmC</name>
    <name evidence="8" type="ORF">IV02_13380</name>
</gene>
<keyword evidence="1 5" id="KW-0489">Methyltransferase</keyword>
<dbReference type="InterPro" id="IPR004556">
    <property type="entry name" value="HemK-like"/>
</dbReference>
<comment type="function">
    <text evidence="5">Methylates the class 1 translation termination release factors RF1/PrfA and RF2/PrfB on the glutamine residue of the universally conserved GGQ motif.</text>
</comment>
<dbReference type="SUPFAM" id="SSF53335">
    <property type="entry name" value="S-adenosyl-L-methionine-dependent methyltransferases"/>
    <property type="match status" value="1"/>
</dbReference>
<dbReference type="RefSeq" id="WP_047575417.1">
    <property type="nucleotide sequence ID" value="NZ_JPQT01000105.1"/>
</dbReference>
<dbReference type="InterPro" id="IPR050320">
    <property type="entry name" value="N5-glutamine_MTase"/>
</dbReference>
<reference evidence="8 9" key="1">
    <citation type="submission" date="2014-07" db="EMBL/GenBank/DDBJ databases">
        <title>Draft Genome Sequences of Environmental Pseudomonas syringae strains.</title>
        <authorList>
            <person name="Baltrus D.A."/>
            <person name="Berge O."/>
            <person name="Morris C."/>
        </authorList>
    </citation>
    <scope>NUCLEOTIDE SEQUENCE [LARGE SCALE GENOMIC DNA]</scope>
    <source>
        <strain evidence="8 9">CEB003</strain>
    </source>
</reference>
<dbReference type="EC" id="2.1.1.297" evidence="5"/>
<comment type="catalytic activity">
    <reaction evidence="4 5">
        <text>L-glutaminyl-[peptide chain release factor] + S-adenosyl-L-methionine = N(5)-methyl-L-glutaminyl-[peptide chain release factor] + S-adenosyl-L-homocysteine + H(+)</text>
        <dbReference type="Rhea" id="RHEA:42896"/>
        <dbReference type="Rhea" id="RHEA-COMP:10271"/>
        <dbReference type="Rhea" id="RHEA-COMP:10272"/>
        <dbReference type="ChEBI" id="CHEBI:15378"/>
        <dbReference type="ChEBI" id="CHEBI:30011"/>
        <dbReference type="ChEBI" id="CHEBI:57856"/>
        <dbReference type="ChEBI" id="CHEBI:59789"/>
        <dbReference type="ChEBI" id="CHEBI:61891"/>
        <dbReference type="EC" id="2.1.1.297"/>
    </reaction>
</comment>
<evidence type="ECO:0000313" key="8">
    <source>
        <dbReference type="EMBL" id="KFE51196.1"/>
    </source>
</evidence>
<dbReference type="NCBIfam" id="TIGR03534">
    <property type="entry name" value="RF_mod_PrmC"/>
    <property type="match status" value="1"/>
</dbReference>
<dbReference type="GO" id="GO:0102559">
    <property type="term" value="F:peptide chain release factor N(5)-glutamine methyltransferase activity"/>
    <property type="evidence" value="ECO:0007669"/>
    <property type="project" value="UniProtKB-EC"/>
</dbReference>
<evidence type="ECO:0000256" key="5">
    <source>
        <dbReference type="HAMAP-Rule" id="MF_02126"/>
    </source>
</evidence>
<evidence type="ECO:0000256" key="3">
    <source>
        <dbReference type="ARBA" id="ARBA00022691"/>
    </source>
</evidence>
<comment type="similarity">
    <text evidence="5">Belongs to the protein N5-glutamine methyltransferase family. PrmC subfamily.</text>
</comment>
<feature type="binding site" evidence="5">
    <location>
        <position position="183"/>
    </location>
    <ligand>
        <name>S-adenosyl-L-methionine</name>
        <dbReference type="ChEBI" id="CHEBI:59789"/>
    </ligand>
</feature>
<feature type="domain" description="Release factor glutamine methyltransferase N-terminal" evidence="7">
    <location>
        <begin position="11"/>
        <end position="72"/>
    </location>
</feature>
<dbReference type="PATRIC" id="fig|317.174.peg.2746"/>